<evidence type="ECO:0000256" key="2">
    <source>
        <dbReference type="ARBA" id="ARBA00022448"/>
    </source>
</evidence>
<dbReference type="PROSITE" id="PS52016">
    <property type="entry name" value="TONB_DEPENDENT_REC_3"/>
    <property type="match status" value="1"/>
</dbReference>
<comment type="subcellular location">
    <subcellularLocation>
        <location evidence="1 7">Cell outer membrane</location>
        <topology evidence="1 7">Multi-pass membrane protein</topology>
    </subcellularLocation>
</comment>
<comment type="caution">
    <text evidence="10">The sequence shown here is derived from an EMBL/GenBank/DDBJ whole genome shotgun (WGS) entry which is preliminary data.</text>
</comment>
<dbReference type="Gene3D" id="2.40.170.20">
    <property type="entry name" value="TonB-dependent receptor, beta-barrel domain"/>
    <property type="match status" value="1"/>
</dbReference>
<dbReference type="Proteomes" id="UP000199663">
    <property type="component" value="Unassembled WGS sequence"/>
</dbReference>
<keyword evidence="11" id="KW-1185">Reference proteome</keyword>
<dbReference type="Pfam" id="PF25183">
    <property type="entry name" value="OMP_b-brl_4"/>
    <property type="match status" value="1"/>
</dbReference>
<dbReference type="InterPro" id="IPR057601">
    <property type="entry name" value="Oar-like_b-barrel"/>
</dbReference>
<keyword evidence="6 7" id="KW-0998">Cell outer membrane</keyword>
<comment type="similarity">
    <text evidence="7">Belongs to the TonB-dependent receptor family.</text>
</comment>
<feature type="domain" description="TonB-dependent transporter Oar-like beta-barrel" evidence="9">
    <location>
        <begin position="452"/>
        <end position="658"/>
    </location>
</feature>
<gene>
    <name evidence="10" type="ORF">SAMN05444412_1257</name>
</gene>
<organism evidence="10 11">
    <name type="scientific">Rhodonellum ikkaensis</name>
    <dbReference type="NCBI Taxonomy" id="336829"/>
    <lineage>
        <taxon>Bacteria</taxon>
        <taxon>Pseudomonadati</taxon>
        <taxon>Bacteroidota</taxon>
        <taxon>Cytophagia</taxon>
        <taxon>Cytophagales</taxon>
        <taxon>Cytophagaceae</taxon>
        <taxon>Rhodonellum</taxon>
    </lineage>
</organism>
<dbReference type="RefSeq" id="WP_019600490.1">
    <property type="nucleotide sequence ID" value="NZ_FNQC01000025.1"/>
</dbReference>
<dbReference type="Pfam" id="PF13715">
    <property type="entry name" value="CarbopepD_reg_2"/>
    <property type="match status" value="1"/>
</dbReference>
<proteinExistence type="inferred from homology"/>
<evidence type="ECO:0000313" key="10">
    <source>
        <dbReference type="EMBL" id="SDZ56247.1"/>
    </source>
</evidence>
<keyword evidence="5 7" id="KW-0472">Membrane</keyword>
<dbReference type="EMBL" id="FNQC01000025">
    <property type="protein sequence ID" value="SDZ56247.1"/>
    <property type="molecule type" value="Genomic_DNA"/>
</dbReference>
<evidence type="ECO:0000259" key="9">
    <source>
        <dbReference type="Pfam" id="PF25183"/>
    </source>
</evidence>
<accession>A0A1H3U1Q2</accession>
<dbReference type="InterPro" id="IPR039426">
    <property type="entry name" value="TonB-dep_rcpt-like"/>
</dbReference>
<dbReference type="InterPro" id="IPR037066">
    <property type="entry name" value="Plug_dom_sf"/>
</dbReference>
<reference evidence="10 11" key="1">
    <citation type="submission" date="2016-10" db="EMBL/GenBank/DDBJ databases">
        <authorList>
            <person name="Varghese N."/>
            <person name="Submissions S."/>
        </authorList>
    </citation>
    <scope>NUCLEOTIDE SEQUENCE [LARGE SCALE GENOMIC DNA]</scope>
    <source>
        <strain evidence="10 11">DSM 17997</strain>
    </source>
</reference>
<feature type="domain" description="TonB-dependent receptor plug" evidence="8">
    <location>
        <begin position="277"/>
        <end position="353"/>
    </location>
</feature>
<dbReference type="InterPro" id="IPR013784">
    <property type="entry name" value="Carb-bd-like_fold"/>
</dbReference>
<protein>
    <submittedName>
        <fullName evidence="10">TonB-dependent Receptor Plug Domain</fullName>
    </submittedName>
</protein>
<evidence type="ECO:0000256" key="6">
    <source>
        <dbReference type="ARBA" id="ARBA00023237"/>
    </source>
</evidence>
<keyword evidence="4 7" id="KW-0812">Transmembrane</keyword>
<dbReference type="Gene3D" id="2.60.40.1120">
    <property type="entry name" value="Carboxypeptidase-like, regulatory domain"/>
    <property type="match status" value="1"/>
</dbReference>
<evidence type="ECO:0000256" key="1">
    <source>
        <dbReference type="ARBA" id="ARBA00004571"/>
    </source>
</evidence>
<evidence type="ECO:0000256" key="7">
    <source>
        <dbReference type="PROSITE-ProRule" id="PRU01360"/>
    </source>
</evidence>
<dbReference type="SUPFAM" id="SSF49452">
    <property type="entry name" value="Starch-binding domain-like"/>
    <property type="match status" value="1"/>
</dbReference>
<dbReference type="Pfam" id="PF07715">
    <property type="entry name" value="Plug"/>
    <property type="match status" value="1"/>
</dbReference>
<evidence type="ECO:0000259" key="8">
    <source>
        <dbReference type="Pfam" id="PF07715"/>
    </source>
</evidence>
<keyword evidence="10" id="KW-0675">Receptor</keyword>
<name>A0A1H3U1Q2_9BACT</name>
<evidence type="ECO:0000256" key="5">
    <source>
        <dbReference type="ARBA" id="ARBA00023136"/>
    </source>
</evidence>
<evidence type="ECO:0000256" key="3">
    <source>
        <dbReference type="ARBA" id="ARBA00022452"/>
    </source>
</evidence>
<sequence>MIKNLLLVLLGWMLLLGPAFGQVESPEGEKFSGFYPGINFDRFAHQIESSTAYRFYFDLSEVENILVNINAKDNTLSQILEVVFENSDLKFVIDGKKRVFITKGSRLDFSLGKDFFQIGEKGEQTDSLQGNDELKRAFTRNKLYVIGSPEKSNSATTATLTGKITGLETGNPVSGAVVFEKINYSRAIANEQGLYSFTLPKGRHTLFVQNLGGFVEQRQINLQGDGSLDMAIEENIISLSEVVVSSEKLTNVSRPEMGVQSLSMNTMRKLPAVLGEVDILKGLLTLPGVNTVGEASVGFNVRGGAADQNLILYNNTTIYNPAHLFGLFSAFNPDMIESVDLYKAGVPVKYGGRLSSVLNVNAKYGSKEKLKASGGIGLMTGRLTLEGPIGDKTTFIIGGRSTYSNWLFDLLEEKTDFREGRASFYDLNFNMEHRLNDKNIIRLNSYMSKDNFRFDQDTLFGYQNQNVNLSWTHYFSERLEGEFVIGQDRYKFGIEGRDNPLNAYDFGFDIQQDHLRADFVFEKDLKHTLNFGFSSIRYGLRPGYIDPFGSASIVNQEKVNSEQALETALYFGDDFEINDRISVNYGLRYVIYNSLGPNTLKTYQPGQAISESTVIGEKSYDKGEIMNTYHGPEFRISGRYNLDKFSSIKAGYNTMRQHIHLLTNSSSISPTDTWKLSDPNIRPQWGDQISLGYYRNLKANTYEFSLEVYHRSMKNLIDYRSGASLVLNNDIEQDILRTDGRAYGAEMMLKKNSGKLNGWISYTYSRSLLRTAGDETAEKINGGEYYPSNFDQPHNIVLVGNYELSKRVGAAVNANYSTGRPVTLPVAKFVYGGSERVFFSDRNAYRIPDYFRVDLSMNLEGNHKVRKLAHSSWSLGVYNVLGRKNPYSVFFTPVNGVLKGYQLSIFAQPIPFVTYNFRF</sequence>
<dbReference type="InterPro" id="IPR036942">
    <property type="entry name" value="Beta-barrel_TonB_sf"/>
</dbReference>
<evidence type="ECO:0000256" key="4">
    <source>
        <dbReference type="ARBA" id="ARBA00022692"/>
    </source>
</evidence>
<dbReference type="InterPro" id="IPR012910">
    <property type="entry name" value="Plug_dom"/>
</dbReference>
<dbReference type="SUPFAM" id="SSF56935">
    <property type="entry name" value="Porins"/>
    <property type="match status" value="1"/>
</dbReference>
<evidence type="ECO:0000313" key="11">
    <source>
        <dbReference type="Proteomes" id="UP000199663"/>
    </source>
</evidence>
<keyword evidence="2 7" id="KW-0813">Transport</keyword>
<dbReference type="Gene3D" id="2.170.130.10">
    <property type="entry name" value="TonB-dependent receptor, plug domain"/>
    <property type="match status" value="1"/>
</dbReference>
<keyword evidence="3 7" id="KW-1134">Transmembrane beta strand</keyword>